<sequence length="71" mass="8264">MVVVQTYPKPALGTNLLVVDDGETIGGICSQERIYPSLYAQISYPLFEYFFYPMKKERDLCVWLHLRADYP</sequence>
<dbReference type="AlphaFoldDB" id="A0A5N5WUX2"/>
<dbReference type="OrthoDB" id="2915840at2759"/>
<name>A0A5N5WUX2_9EURO</name>
<dbReference type="Proteomes" id="UP000326565">
    <property type="component" value="Unassembled WGS sequence"/>
</dbReference>
<organism evidence="1 2">
    <name type="scientific">Aspergillus leporis</name>
    <dbReference type="NCBI Taxonomy" id="41062"/>
    <lineage>
        <taxon>Eukaryota</taxon>
        <taxon>Fungi</taxon>
        <taxon>Dikarya</taxon>
        <taxon>Ascomycota</taxon>
        <taxon>Pezizomycotina</taxon>
        <taxon>Eurotiomycetes</taxon>
        <taxon>Eurotiomycetidae</taxon>
        <taxon>Eurotiales</taxon>
        <taxon>Aspergillaceae</taxon>
        <taxon>Aspergillus</taxon>
        <taxon>Aspergillus subgen. Circumdati</taxon>
    </lineage>
</organism>
<reference evidence="1 2" key="1">
    <citation type="submission" date="2019-04" db="EMBL/GenBank/DDBJ databases">
        <title>Friends and foes A comparative genomics study of 23 Aspergillus species from section Flavi.</title>
        <authorList>
            <consortium name="DOE Joint Genome Institute"/>
            <person name="Kjaerbolling I."/>
            <person name="Vesth T."/>
            <person name="Frisvad J.C."/>
            <person name="Nybo J.L."/>
            <person name="Theobald S."/>
            <person name="Kildgaard S."/>
            <person name="Isbrandt T."/>
            <person name="Kuo A."/>
            <person name="Sato A."/>
            <person name="Lyhne E.K."/>
            <person name="Kogle M.E."/>
            <person name="Wiebenga A."/>
            <person name="Kun R.S."/>
            <person name="Lubbers R.J."/>
            <person name="Makela M.R."/>
            <person name="Barry K."/>
            <person name="Chovatia M."/>
            <person name="Clum A."/>
            <person name="Daum C."/>
            <person name="Haridas S."/>
            <person name="He G."/>
            <person name="LaButti K."/>
            <person name="Lipzen A."/>
            <person name="Mondo S."/>
            <person name="Riley R."/>
            <person name="Salamov A."/>
            <person name="Simmons B.A."/>
            <person name="Magnuson J.K."/>
            <person name="Henrissat B."/>
            <person name="Mortensen U.H."/>
            <person name="Larsen T.O."/>
            <person name="Devries R.P."/>
            <person name="Grigoriev I.V."/>
            <person name="Machida M."/>
            <person name="Baker S.E."/>
            <person name="Andersen M.R."/>
        </authorList>
    </citation>
    <scope>NUCLEOTIDE SEQUENCE [LARGE SCALE GENOMIC DNA]</scope>
    <source>
        <strain evidence="1 2">CBS 151.66</strain>
    </source>
</reference>
<dbReference type="EMBL" id="ML732285">
    <property type="protein sequence ID" value="KAB8071014.1"/>
    <property type="molecule type" value="Genomic_DNA"/>
</dbReference>
<accession>A0A5N5WUX2</accession>
<gene>
    <name evidence="1" type="ORF">BDV29DRAFT_179937</name>
</gene>
<proteinExistence type="predicted"/>
<keyword evidence="2" id="KW-1185">Reference proteome</keyword>
<evidence type="ECO:0000313" key="2">
    <source>
        <dbReference type="Proteomes" id="UP000326565"/>
    </source>
</evidence>
<protein>
    <submittedName>
        <fullName evidence="1">Uncharacterized protein</fullName>
    </submittedName>
</protein>
<evidence type="ECO:0000313" key="1">
    <source>
        <dbReference type="EMBL" id="KAB8071014.1"/>
    </source>
</evidence>